<evidence type="ECO:0000313" key="3">
    <source>
        <dbReference type="Proteomes" id="UP000594638"/>
    </source>
</evidence>
<protein>
    <submittedName>
        <fullName evidence="2">Uncharacterized protein</fullName>
    </submittedName>
</protein>
<accession>A0A8S0RCB2</accession>
<evidence type="ECO:0000313" key="2">
    <source>
        <dbReference type="EMBL" id="CAA2976575.1"/>
    </source>
</evidence>
<feature type="compositionally biased region" description="Basic residues" evidence="1">
    <location>
        <begin position="264"/>
        <end position="273"/>
    </location>
</feature>
<dbReference type="AlphaFoldDB" id="A0A8S0RCB2"/>
<feature type="compositionally biased region" description="Polar residues" evidence="1">
    <location>
        <begin position="251"/>
        <end position="263"/>
    </location>
</feature>
<gene>
    <name evidence="2" type="ORF">OLEA9_A051099</name>
</gene>
<dbReference type="PANTHER" id="PTHR34105:SF1">
    <property type="entry name" value="PROLINE-, GLUTAMIC ACID- AND LEUCINE-RICH PROTEIN 1"/>
    <property type="match status" value="1"/>
</dbReference>
<keyword evidence="3" id="KW-1185">Reference proteome</keyword>
<proteinExistence type="predicted"/>
<dbReference type="GO" id="GO:0006364">
    <property type="term" value="P:rRNA processing"/>
    <property type="evidence" value="ECO:0007669"/>
    <property type="project" value="TreeGrafter"/>
</dbReference>
<dbReference type="GO" id="GO:0005634">
    <property type="term" value="C:nucleus"/>
    <property type="evidence" value="ECO:0007669"/>
    <property type="project" value="TreeGrafter"/>
</dbReference>
<sequence length="798" mass="88721">MVWHKHLDDSLKPKLLRESHSPSELMYIVSSIKTHKLHSEWTPKSTDKKLIDEWKSVVDHWDNRLLTLTSSNMVNHLQNRVFTYYKIQIRTRNVLGMSIGYFSVPELSGTDSHFVRVASYASIAALLIRLSGFPNPKKDGTSQATKLIKPVLKLLYEDSSDVFWVLSSVGIFWWIKCSRSVASALLVFRSFCGSISGVSLRGTFSHLLLQIIRSRRRSGTSFLDYTLSPPTQNHLKNYPKTTQIHPEKETPQTTNSSLSVAHSTKSHRERRKQVPIDGGEARRQESWGQSEYSGIVHFKVPKKALAALQVVQVESQRDQFLIKIRPEFETVRANLLNRTPIPSLDMIVSAFTTLGFQGNKNLLTSPCLVDSAASNHMTGSTKALHDIRVVTHLSQEVVTNAFIDLESFGDDKKGTSFCVHANASMDTSSQPRRRKRKLFEVAMPQNPDELALKVAALEALETLLTVGGSLRSKSWRAKVDDLLITVATNACKGGLAKEKTNIFGDERTPLWADFQLASLRALLASFLSPGHDHAPYLSLGLELFRRGMLETGSSLAEYCKHGLLTLQVLIHPRALPLVDFSSTIDNYEGQLEKDNVEPEVNDDLYKNWLENDDEMEEVLDTESQRNTNYTAEHSAAVRYPSPVKLPNESESGLSTSVATESIPVDRDNVMVELQETNGTGGDQLGEHVLSRVAGDYPKGHTSGIVSKTDSLDPINKMTQVSNDTAMKSDAVIIAVHEENAEKNVSGTKDGGFSTLTERISSTLISNLEKKSKGLTGESDEELSMDSLPDIIDVKPYSD</sequence>
<feature type="region of interest" description="Disordered" evidence="1">
    <location>
        <begin position="243"/>
        <end position="285"/>
    </location>
</feature>
<name>A0A8S0RCB2_OLEEU</name>
<dbReference type="Proteomes" id="UP000594638">
    <property type="component" value="Unassembled WGS sequence"/>
</dbReference>
<comment type="caution">
    <text evidence="2">The sequence shown here is derived from an EMBL/GenBank/DDBJ whole genome shotgun (WGS) entry which is preliminary data.</text>
</comment>
<dbReference type="Gramene" id="OE9A051099T1">
    <property type="protein sequence ID" value="OE9A051099C1"/>
    <property type="gene ID" value="OE9A051099"/>
</dbReference>
<feature type="region of interest" description="Disordered" evidence="1">
    <location>
        <begin position="769"/>
        <end position="798"/>
    </location>
</feature>
<dbReference type="OrthoDB" id="20900at2759"/>
<organism evidence="2 3">
    <name type="scientific">Olea europaea subsp. europaea</name>
    <dbReference type="NCBI Taxonomy" id="158383"/>
    <lineage>
        <taxon>Eukaryota</taxon>
        <taxon>Viridiplantae</taxon>
        <taxon>Streptophyta</taxon>
        <taxon>Embryophyta</taxon>
        <taxon>Tracheophyta</taxon>
        <taxon>Spermatophyta</taxon>
        <taxon>Magnoliopsida</taxon>
        <taxon>eudicotyledons</taxon>
        <taxon>Gunneridae</taxon>
        <taxon>Pentapetalae</taxon>
        <taxon>asterids</taxon>
        <taxon>lamiids</taxon>
        <taxon>Lamiales</taxon>
        <taxon>Oleaceae</taxon>
        <taxon>Oleeae</taxon>
        <taxon>Olea</taxon>
    </lineage>
</organism>
<dbReference type="PANTHER" id="PTHR34105">
    <property type="entry name" value="PROLINE-, GLUTAMIC ACID- AND LEUCINE-RICH PROTEIN 1"/>
    <property type="match status" value="1"/>
</dbReference>
<reference evidence="2 3" key="1">
    <citation type="submission" date="2019-12" db="EMBL/GenBank/DDBJ databases">
        <authorList>
            <person name="Alioto T."/>
            <person name="Alioto T."/>
            <person name="Gomez Garrido J."/>
        </authorList>
    </citation>
    <scope>NUCLEOTIDE SEQUENCE [LARGE SCALE GENOMIC DNA]</scope>
</reference>
<evidence type="ECO:0000256" key="1">
    <source>
        <dbReference type="SAM" id="MobiDB-lite"/>
    </source>
</evidence>
<dbReference type="EMBL" id="CACTIH010002476">
    <property type="protein sequence ID" value="CAA2976575.1"/>
    <property type="molecule type" value="Genomic_DNA"/>
</dbReference>